<feature type="domain" description="N-acetyltransferase" evidence="1">
    <location>
        <begin position="7"/>
        <end position="173"/>
    </location>
</feature>
<dbReference type="PANTHER" id="PTHR43328:SF1">
    <property type="entry name" value="N-ACETYLTRANSFERASE DOMAIN-CONTAINING PROTEIN"/>
    <property type="match status" value="1"/>
</dbReference>
<dbReference type="InterPro" id="IPR016181">
    <property type="entry name" value="Acyl_CoA_acyltransferase"/>
</dbReference>
<evidence type="ECO:0000313" key="2">
    <source>
        <dbReference type="EMBL" id="SFP97867.1"/>
    </source>
</evidence>
<protein>
    <submittedName>
        <fullName evidence="2">Protein N-acetyltransferase, RimJ/RimL family</fullName>
    </submittedName>
</protein>
<name>A0A1I5US53_9LACT</name>
<dbReference type="STRING" id="82801.SAMN04488506_0151"/>
<gene>
    <name evidence="2" type="ORF">SAMN04488506_0151</name>
</gene>
<sequence length="181" mass="20045">MGEKVDVVIREAVPKDAEGILAHLSSTALETGYMTMGEEGPGITVEEEQEQLAKLYESDNNVLLVALIDGKIVGTASIHGSSSPKLKHIGEVGIVIAKEYWGFGLGTTMMEELIYWANEQSKLKRLELTVQARNKKARHLYEKLGFQLEAIMPRGVRDNGEYLDVCLMSMMIGEIDETSRT</sequence>
<proteinExistence type="predicted"/>
<dbReference type="GO" id="GO:0016747">
    <property type="term" value="F:acyltransferase activity, transferring groups other than amino-acyl groups"/>
    <property type="evidence" value="ECO:0007669"/>
    <property type="project" value="InterPro"/>
</dbReference>
<dbReference type="RefSeq" id="WP_092479197.1">
    <property type="nucleotide sequence ID" value="NZ_FOXW01000001.1"/>
</dbReference>
<dbReference type="Gene3D" id="3.40.630.30">
    <property type="match status" value="1"/>
</dbReference>
<evidence type="ECO:0000259" key="1">
    <source>
        <dbReference type="PROSITE" id="PS51186"/>
    </source>
</evidence>
<keyword evidence="2" id="KW-0808">Transferase</keyword>
<accession>A0A1I5US53</accession>
<evidence type="ECO:0000313" key="3">
    <source>
        <dbReference type="Proteomes" id="UP000199136"/>
    </source>
</evidence>
<organism evidence="2 3">
    <name type="scientific">Desemzia incerta</name>
    <dbReference type="NCBI Taxonomy" id="82801"/>
    <lineage>
        <taxon>Bacteria</taxon>
        <taxon>Bacillati</taxon>
        <taxon>Bacillota</taxon>
        <taxon>Bacilli</taxon>
        <taxon>Lactobacillales</taxon>
        <taxon>Carnobacteriaceae</taxon>
        <taxon>Desemzia</taxon>
    </lineage>
</organism>
<dbReference type="AlphaFoldDB" id="A0A1I5US53"/>
<reference evidence="2 3" key="1">
    <citation type="submission" date="2016-10" db="EMBL/GenBank/DDBJ databases">
        <authorList>
            <person name="de Groot N.N."/>
        </authorList>
    </citation>
    <scope>NUCLEOTIDE SEQUENCE [LARGE SCALE GENOMIC DNA]</scope>
    <source>
        <strain evidence="2 3">DSM 20581</strain>
    </source>
</reference>
<dbReference type="PROSITE" id="PS51186">
    <property type="entry name" value="GNAT"/>
    <property type="match status" value="1"/>
</dbReference>
<dbReference type="OrthoDB" id="948250at2"/>
<dbReference type="Proteomes" id="UP000199136">
    <property type="component" value="Unassembled WGS sequence"/>
</dbReference>
<dbReference type="InterPro" id="IPR000182">
    <property type="entry name" value="GNAT_dom"/>
</dbReference>
<dbReference type="Pfam" id="PF00583">
    <property type="entry name" value="Acetyltransf_1"/>
    <property type="match status" value="1"/>
</dbReference>
<dbReference type="PANTHER" id="PTHR43328">
    <property type="entry name" value="ACETYLTRANSFERASE-RELATED"/>
    <property type="match status" value="1"/>
</dbReference>
<dbReference type="SUPFAM" id="SSF55729">
    <property type="entry name" value="Acyl-CoA N-acyltransferases (Nat)"/>
    <property type="match status" value="1"/>
</dbReference>
<keyword evidence="3" id="KW-1185">Reference proteome</keyword>
<dbReference type="CDD" id="cd04301">
    <property type="entry name" value="NAT_SF"/>
    <property type="match status" value="1"/>
</dbReference>
<dbReference type="EMBL" id="FOXW01000001">
    <property type="protein sequence ID" value="SFP97867.1"/>
    <property type="molecule type" value="Genomic_DNA"/>
</dbReference>